<keyword evidence="6" id="KW-0746">Sphingolipid metabolism</keyword>
<sequence>MKQKLASACNIRKVNDGFICVCNSSYCDKVPELQKLIVGYSQIYYTTEAKPGFNTAKGNFTAAKISTRDFIRIDPSKRYQKILGFGGAFTDATGINIKSLPKATQKHLIESYFGKDGIEYSLGRVPIGGTDFSTRAYTYDDYANDTKLRHFQLQKEDYEYKIPLIHEARTTRGSNNLKLLASAWTAPPWMKTNNVYTGYSLLKDEYYQLWADYMLKFFDQYQKHGVKFWGVTTGNEPVDGFFSHTASKINAMGWVPSNQVC</sequence>
<dbReference type="AlphaFoldDB" id="A0AAV8VDC1"/>
<keyword evidence="5 6" id="KW-0378">Hydrolase</keyword>
<dbReference type="PANTHER" id="PTHR11069:SF23">
    <property type="entry name" value="LYSOSOMAL ACID GLUCOSYLCERAMIDASE"/>
    <property type="match status" value="1"/>
</dbReference>
<dbReference type="PRINTS" id="PR00843">
    <property type="entry name" value="GLHYDRLASE30"/>
</dbReference>
<evidence type="ECO:0000256" key="1">
    <source>
        <dbReference type="ARBA" id="ARBA00001013"/>
    </source>
</evidence>
<dbReference type="PANTHER" id="PTHR11069">
    <property type="entry name" value="GLUCOSYLCERAMIDASE"/>
    <property type="match status" value="1"/>
</dbReference>
<evidence type="ECO:0000259" key="7">
    <source>
        <dbReference type="Pfam" id="PF02055"/>
    </source>
</evidence>
<dbReference type="GO" id="GO:0004348">
    <property type="term" value="F:glucosylceramidase activity"/>
    <property type="evidence" value="ECO:0007669"/>
    <property type="project" value="UniProtKB-EC"/>
</dbReference>
<dbReference type="EC" id="3.2.1.45" evidence="3 6"/>
<comment type="similarity">
    <text evidence="2 6">Belongs to the glycosyl hydrolase 30 family.</text>
</comment>
<comment type="caution">
    <text evidence="8">The sequence shown here is derived from an EMBL/GenBank/DDBJ whole genome shotgun (WGS) entry which is preliminary data.</text>
</comment>
<dbReference type="GO" id="GO:0016020">
    <property type="term" value="C:membrane"/>
    <property type="evidence" value="ECO:0007669"/>
    <property type="project" value="GOC"/>
</dbReference>
<feature type="domain" description="Glycosyl hydrolase family 30 TIM-barrel" evidence="7">
    <location>
        <begin position="82"/>
        <end position="259"/>
    </location>
</feature>
<evidence type="ECO:0000256" key="3">
    <source>
        <dbReference type="ARBA" id="ARBA00012658"/>
    </source>
</evidence>
<evidence type="ECO:0000256" key="4">
    <source>
        <dbReference type="ARBA" id="ARBA00022729"/>
    </source>
</evidence>
<keyword evidence="6" id="KW-0443">Lipid metabolism</keyword>
<proteinExistence type="inferred from homology"/>
<evidence type="ECO:0000256" key="2">
    <source>
        <dbReference type="ARBA" id="ARBA00005382"/>
    </source>
</evidence>
<dbReference type="EMBL" id="JANEYG010000135">
    <property type="protein sequence ID" value="KAJ8912280.1"/>
    <property type="molecule type" value="Genomic_DNA"/>
</dbReference>
<gene>
    <name evidence="8" type="ORF">NQ315_016778</name>
</gene>
<dbReference type="InterPro" id="IPR017853">
    <property type="entry name" value="GH"/>
</dbReference>
<dbReference type="SUPFAM" id="SSF51445">
    <property type="entry name" value="(Trans)glycosidases"/>
    <property type="match status" value="1"/>
</dbReference>
<evidence type="ECO:0000313" key="8">
    <source>
        <dbReference type="EMBL" id="KAJ8912280.1"/>
    </source>
</evidence>
<keyword evidence="6" id="KW-0326">Glycosidase</keyword>
<dbReference type="InterPro" id="IPR033453">
    <property type="entry name" value="Glyco_hydro_30_TIM-barrel"/>
</dbReference>
<dbReference type="Proteomes" id="UP001159042">
    <property type="component" value="Unassembled WGS sequence"/>
</dbReference>
<evidence type="ECO:0000256" key="5">
    <source>
        <dbReference type="ARBA" id="ARBA00022801"/>
    </source>
</evidence>
<dbReference type="Pfam" id="PF02055">
    <property type="entry name" value="Glyco_hydro_30"/>
    <property type="match status" value="1"/>
</dbReference>
<comment type="catalytic activity">
    <reaction evidence="1">
        <text>a beta-D-glucosyl-(1&lt;-&gt;1')-N-acylsphing-4-enine + H2O = an N-acylsphing-4-enine + D-glucose</text>
        <dbReference type="Rhea" id="RHEA:13269"/>
        <dbReference type="ChEBI" id="CHEBI:4167"/>
        <dbReference type="ChEBI" id="CHEBI:15377"/>
        <dbReference type="ChEBI" id="CHEBI:22801"/>
        <dbReference type="ChEBI" id="CHEBI:52639"/>
        <dbReference type="EC" id="3.2.1.45"/>
    </reaction>
    <physiologicalReaction direction="left-to-right" evidence="1">
        <dbReference type="Rhea" id="RHEA:13270"/>
    </physiologicalReaction>
</comment>
<dbReference type="Gene3D" id="3.20.20.80">
    <property type="entry name" value="Glycosidases"/>
    <property type="match status" value="1"/>
</dbReference>
<evidence type="ECO:0000313" key="9">
    <source>
        <dbReference type="Proteomes" id="UP001159042"/>
    </source>
</evidence>
<dbReference type="InterPro" id="IPR001139">
    <property type="entry name" value="Glyco_hydro_30"/>
</dbReference>
<evidence type="ECO:0000256" key="6">
    <source>
        <dbReference type="RuleBase" id="RU361188"/>
    </source>
</evidence>
<keyword evidence="9" id="KW-1185">Reference proteome</keyword>
<accession>A0AAV8VDC1</accession>
<name>A0AAV8VDC1_9CUCU</name>
<organism evidence="8 9">
    <name type="scientific">Exocentrus adspersus</name>
    <dbReference type="NCBI Taxonomy" id="1586481"/>
    <lineage>
        <taxon>Eukaryota</taxon>
        <taxon>Metazoa</taxon>
        <taxon>Ecdysozoa</taxon>
        <taxon>Arthropoda</taxon>
        <taxon>Hexapoda</taxon>
        <taxon>Insecta</taxon>
        <taxon>Pterygota</taxon>
        <taxon>Neoptera</taxon>
        <taxon>Endopterygota</taxon>
        <taxon>Coleoptera</taxon>
        <taxon>Polyphaga</taxon>
        <taxon>Cucujiformia</taxon>
        <taxon>Chrysomeloidea</taxon>
        <taxon>Cerambycidae</taxon>
        <taxon>Lamiinae</taxon>
        <taxon>Acanthocinini</taxon>
        <taxon>Exocentrus</taxon>
    </lineage>
</organism>
<reference evidence="8 9" key="1">
    <citation type="journal article" date="2023" name="Insect Mol. Biol.">
        <title>Genome sequencing provides insights into the evolution of gene families encoding plant cell wall-degrading enzymes in longhorned beetles.</title>
        <authorList>
            <person name="Shin N.R."/>
            <person name="Okamura Y."/>
            <person name="Kirsch R."/>
            <person name="Pauchet Y."/>
        </authorList>
    </citation>
    <scope>NUCLEOTIDE SEQUENCE [LARGE SCALE GENOMIC DNA]</scope>
    <source>
        <strain evidence="8">EAD_L_NR</strain>
    </source>
</reference>
<dbReference type="GO" id="GO:0006680">
    <property type="term" value="P:glucosylceramide catabolic process"/>
    <property type="evidence" value="ECO:0007669"/>
    <property type="project" value="TreeGrafter"/>
</dbReference>
<protein>
    <recommendedName>
        <fullName evidence="3 6">Glucosylceramidase</fullName>
        <ecNumber evidence="3 6">3.2.1.45</ecNumber>
    </recommendedName>
</protein>
<keyword evidence="4" id="KW-0732">Signal</keyword>